<comment type="subcellular location">
    <subcellularLocation>
        <location evidence="1">Membrane</location>
    </subcellularLocation>
</comment>
<dbReference type="PROSITE" id="PS51257">
    <property type="entry name" value="PROKAR_LIPOPROTEIN"/>
    <property type="match status" value="1"/>
</dbReference>
<dbReference type="PANTHER" id="PTHR30627">
    <property type="entry name" value="PEPTIDOGLYCAN D,D-TRANSPEPTIDASE"/>
    <property type="match status" value="1"/>
</dbReference>
<keyword evidence="7" id="KW-1185">Reference proteome</keyword>
<proteinExistence type="inferred from homology"/>
<evidence type="ECO:0000313" key="7">
    <source>
        <dbReference type="Proteomes" id="UP000664209"/>
    </source>
</evidence>
<dbReference type="EMBL" id="JAGEMK010000003">
    <property type="protein sequence ID" value="MBO1751847.1"/>
    <property type="molecule type" value="Genomic_DNA"/>
</dbReference>
<dbReference type="Pfam" id="PF03717">
    <property type="entry name" value="PBP_dimer"/>
    <property type="match status" value="1"/>
</dbReference>
<feature type="domain" description="Penicillin-binding protein transpeptidase" evidence="4">
    <location>
        <begin position="357"/>
        <end position="631"/>
    </location>
</feature>
<dbReference type="SUPFAM" id="SSF56601">
    <property type="entry name" value="beta-lactamase/transpeptidase-like"/>
    <property type="match status" value="1"/>
</dbReference>
<accession>A0A939LV46</accession>
<evidence type="ECO:0000313" key="6">
    <source>
        <dbReference type="EMBL" id="MBO1751847.1"/>
    </source>
</evidence>
<evidence type="ECO:0000259" key="5">
    <source>
        <dbReference type="Pfam" id="PF03717"/>
    </source>
</evidence>
<reference evidence="6" key="1">
    <citation type="submission" date="2021-03" db="EMBL/GenBank/DDBJ databases">
        <title>Actinotalea soli sp. nov., isolated from soil.</title>
        <authorList>
            <person name="Ping W."/>
            <person name="Zhang J."/>
        </authorList>
    </citation>
    <scope>NUCLEOTIDE SEQUENCE</scope>
    <source>
        <strain evidence="6">BY-33</strain>
    </source>
</reference>
<sequence length="636" mass="64293">MTISRGNRPTSRAAVVGAVAVLVGAGLVGCTAEPPAPDDTAAALATGISRGDLTGVPLGDTDPTVAEAQIEAVAEGLGVLPVVAVGEVTVDAEDPSLATATLDLTWDLDDSPEDWTTSTTADLTLVEDEWQATWEPALLAPDLREDEVLTLSRTAAERADVLGADGAVLVEDRPVLRLGLDKTRVDPSGVADAAREIASYLELDPEAFAERATAAGERAFVEALVVREEDPGVDVGAFQLLTGSNAVGDSLPLAPSRTFARPLLGTAGPATAEIVEESGGEISAGDMTGLSGLQRQYDAQLRGAPGLTVRAVAEERGVERLLYEREPVAGEPLLTTLDPAVQNDAEAVLSGVPSASAAVVVQPSTGAVLAAASGPGSDGYSTATLGTYAPGSIFKVVSALALLREGVEPSTTVSCPTTIEVEGRTFTNFPGYPAEATGEVPLSTAVAHSCNTAFIGERDLVPDAALAEAAASLGLGGEPEVGYPAFLGSVPQDLAGTDHAASMIGQGRIQVSPLAAATMMASVVRGETVAPWLVGSEPPAAVEAESVTAQEAEQLGGMLRGVVTEGGATFLGEVPGEPVIAKTGTAQFGSGEEAGNHAWIVAAQGDLAVAIFVEDGDYGSTTAGPLLAQLLGLLGG</sequence>
<dbReference type="InterPro" id="IPR012338">
    <property type="entry name" value="Beta-lactam/transpept-like"/>
</dbReference>
<dbReference type="Gene3D" id="3.90.1310.10">
    <property type="entry name" value="Penicillin-binding protein 2a (Domain 2)"/>
    <property type="match status" value="1"/>
</dbReference>
<evidence type="ECO:0000256" key="1">
    <source>
        <dbReference type="ARBA" id="ARBA00004370"/>
    </source>
</evidence>
<organism evidence="6 7">
    <name type="scientific">Actinotalea soli</name>
    <dbReference type="NCBI Taxonomy" id="2819234"/>
    <lineage>
        <taxon>Bacteria</taxon>
        <taxon>Bacillati</taxon>
        <taxon>Actinomycetota</taxon>
        <taxon>Actinomycetes</taxon>
        <taxon>Micrococcales</taxon>
        <taxon>Cellulomonadaceae</taxon>
        <taxon>Actinotalea</taxon>
    </lineage>
</organism>
<dbReference type="PANTHER" id="PTHR30627:SF24">
    <property type="entry name" value="PENICILLIN-BINDING PROTEIN 4B"/>
    <property type="match status" value="1"/>
</dbReference>
<feature type="domain" description="Penicillin-binding protein dimerisation" evidence="5">
    <location>
        <begin position="154"/>
        <end position="313"/>
    </location>
</feature>
<name>A0A939LV46_9CELL</name>
<evidence type="ECO:0000259" key="4">
    <source>
        <dbReference type="Pfam" id="PF00905"/>
    </source>
</evidence>
<comment type="similarity">
    <text evidence="2">Belongs to the transpeptidase family.</text>
</comment>
<dbReference type="AlphaFoldDB" id="A0A939LV46"/>
<dbReference type="GO" id="GO:0005886">
    <property type="term" value="C:plasma membrane"/>
    <property type="evidence" value="ECO:0007669"/>
    <property type="project" value="TreeGrafter"/>
</dbReference>
<evidence type="ECO:0000256" key="3">
    <source>
        <dbReference type="ARBA" id="ARBA00023136"/>
    </source>
</evidence>
<dbReference type="GO" id="GO:0071555">
    <property type="term" value="P:cell wall organization"/>
    <property type="evidence" value="ECO:0007669"/>
    <property type="project" value="TreeGrafter"/>
</dbReference>
<dbReference type="Gene3D" id="3.40.710.10">
    <property type="entry name" value="DD-peptidase/beta-lactamase superfamily"/>
    <property type="match status" value="1"/>
</dbReference>
<dbReference type="RefSeq" id="WP_208055504.1">
    <property type="nucleotide sequence ID" value="NZ_JAGEMK010000003.1"/>
</dbReference>
<dbReference type="InterPro" id="IPR005311">
    <property type="entry name" value="PBP_dimer"/>
</dbReference>
<dbReference type="InterPro" id="IPR001460">
    <property type="entry name" value="PCN-bd_Tpept"/>
</dbReference>
<gene>
    <name evidence="6" type="ORF">J4G33_08540</name>
</gene>
<dbReference type="InterPro" id="IPR036138">
    <property type="entry name" value="PBP_dimer_sf"/>
</dbReference>
<dbReference type="GO" id="GO:0008658">
    <property type="term" value="F:penicillin binding"/>
    <property type="evidence" value="ECO:0007669"/>
    <property type="project" value="InterPro"/>
</dbReference>
<dbReference type="Pfam" id="PF00905">
    <property type="entry name" value="Transpeptidase"/>
    <property type="match status" value="1"/>
</dbReference>
<dbReference type="SUPFAM" id="SSF56519">
    <property type="entry name" value="Penicillin binding protein dimerisation domain"/>
    <property type="match status" value="1"/>
</dbReference>
<protein>
    <submittedName>
        <fullName evidence="6">Penicillin-binding protein</fullName>
    </submittedName>
</protein>
<dbReference type="Proteomes" id="UP000664209">
    <property type="component" value="Unassembled WGS sequence"/>
</dbReference>
<dbReference type="Gene3D" id="3.30.1390.30">
    <property type="entry name" value="Penicillin-binding protein 2a, domain 3"/>
    <property type="match status" value="1"/>
</dbReference>
<dbReference type="InterPro" id="IPR050515">
    <property type="entry name" value="Beta-lactam/transpept"/>
</dbReference>
<dbReference type="GO" id="GO:0071972">
    <property type="term" value="F:peptidoglycan L,D-transpeptidase activity"/>
    <property type="evidence" value="ECO:0007669"/>
    <property type="project" value="TreeGrafter"/>
</dbReference>
<keyword evidence="3" id="KW-0472">Membrane</keyword>
<evidence type="ECO:0000256" key="2">
    <source>
        <dbReference type="ARBA" id="ARBA00007171"/>
    </source>
</evidence>
<comment type="caution">
    <text evidence="6">The sequence shown here is derived from an EMBL/GenBank/DDBJ whole genome shotgun (WGS) entry which is preliminary data.</text>
</comment>